<proteinExistence type="predicted"/>
<feature type="region of interest" description="Disordered" evidence="1">
    <location>
        <begin position="1"/>
        <end position="100"/>
    </location>
</feature>
<reference evidence="2" key="1">
    <citation type="journal article" date="2020" name="Nature">
        <title>Giant virus diversity and host interactions through global metagenomics.</title>
        <authorList>
            <person name="Schulz F."/>
            <person name="Roux S."/>
            <person name="Paez-Espino D."/>
            <person name="Jungbluth S."/>
            <person name="Walsh D.A."/>
            <person name="Denef V.J."/>
            <person name="McMahon K.D."/>
            <person name="Konstantinidis K.T."/>
            <person name="Eloe-Fadrosh E.A."/>
            <person name="Kyrpides N.C."/>
            <person name="Woyke T."/>
        </authorList>
    </citation>
    <scope>NUCLEOTIDE SEQUENCE</scope>
    <source>
        <strain evidence="2">GVMAG-S-3300013014-136</strain>
    </source>
</reference>
<evidence type="ECO:0000256" key="1">
    <source>
        <dbReference type="SAM" id="MobiDB-lite"/>
    </source>
</evidence>
<dbReference type="EMBL" id="MN740962">
    <property type="protein sequence ID" value="QHU20156.1"/>
    <property type="molecule type" value="Genomic_DNA"/>
</dbReference>
<accession>A0A6C0KSM7</accession>
<dbReference type="AlphaFoldDB" id="A0A6C0KSM7"/>
<protein>
    <submittedName>
        <fullName evidence="2">Uncharacterized protein</fullName>
    </submittedName>
</protein>
<organism evidence="2">
    <name type="scientific">viral metagenome</name>
    <dbReference type="NCBI Taxonomy" id="1070528"/>
    <lineage>
        <taxon>unclassified sequences</taxon>
        <taxon>metagenomes</taxon>
        <taxon>organismal metagenomes</taxon>
    </lineage>
</organism>
<feature type="compositionally biased region" description="Basic and acidic residues" evidence="1">
    <location>
        <begin position="21"/>
        <end position="31"/>
    </location>
</feature>
<feature type="compositionally biased region" description="Basic residues" evidence="1">
    <location>
        <begin position="11"/>
        <end position="20"/>
    </location>
</feature>
<sequence>MQTSRTLKGSPRGRRCGCSRRYRDDHDKEQGGRSTPVRVCSGCASRSANGPSSDCQLGKRSPRMCLRGQKGTPDQMRPNPVHLPCEEDRSETPASMRDVQ</sequence>
<name>A0A6C0KSM7_9ZZZZ</name>
<feature type="compositionally biased region" description="Polar residues" evidence="1">
    <location>
        <begin position="44"/>
        <end position="55"/>
    </location>
</feature>
<evidence type="ECO:0000313" key="2">
    <source>
        <dbReference type="EMBL" id="QHU20156.1"/>
    </source>
</evidence>